<organism evidence="10 11">
    <name type="scientific">Paenibacillus silagei</name>
    <dbReference type="NCBI Taxonomy" id="1670801"/>
    <lineage>
        <taxon>Bacteria</taxon>
        <taxon>Bacillati</taxon>
        <taxon>Bacillota</taxon>
        <taxon>Bacilli</taxon>
        <taxon>Bacillales</taxon>
        <taxon>Paenibacillaceae</taxon>
        <taxon>Paenibacillus</taxon>
    </lineage>
</organism>
<dbReference type="PROSITE" id="PS50983">
    <property type="entry name" value="FE_B12_PBP"/>
    <property type="match status" value="1"/>
</dbReference>
<evidence type="ECO:0000256" key="7">
    <source>
        <dbReference type="ARBA" id="ARBA00023163"/>
    </source>
</evidence>
<accession>A0ABS4NSR4</accession>
<evidence type="ECO:0000256" key="5">
    <source>
        <dbReference type="ARBA" id="ARBA00023015"/>
    </source>
</evidence>
<feature type="domain" description="HTH araC/xylS-type" evidence="8">
    <location>
        <begin position="174"/>
        <end position="272"/>
    </location>
</feature>
<comment type="subcellular location">
    <subcellularLocation>
        <location evidence="1">Cell envelope</location>
    </subcellularLocation>
</comment>
<keyword evidence="4" id="KW-0732">Signal</keyword>
<dbReference type="SUPFAM" id="SSF46689">
    <property type="entry name" value="Homeodomain-like"/>
    <property type="match status" value="2"/>
</dbReference>
<dbReference type="SMART" id="SM00342">
    <property type="entry name" value="HTH_ARAC"/>
    <property type="match status" value="1"/>
</dbReference>
<evidence type="ECO:0000313" key="10">
    <source>
        <dbReference type="EMBL" id="MBP2112506.1"/>
    </source>
</evidence>
<dbReference type="PANTHER" id="PTHR30532">
    <property type="entry name" value="IRON III DICITRATE-BINDING PERIPLASMIC PROTEIN"/>
    <property type="match status" value="1"/>
</dbReference>
<dbReference type="InterPro" id="IPR018060">
    <property type="entry name" value="HTH_AraC"/>
</dbReference>
<evidence type="ECO:0000256" key="2">
    <source>
        <dbReference type="ARBA" id="ARBA00008814"/>
    </source>
</evidence>
<dbReference type="PROSITE" id="PS01124">
    <property type="entry name" value="HTH_ARAC_FAMILY_2"/>
    <property type="match status" value="1"/>
</dbReference>
<feature type="domain" description="Fe/B12 periplasmic-binding" evidence="9">
    <location>
        <begin position="369"/>
        <end position="622"/>
    </location>
</feature>
<reference evidence="10 11" key="1">
    <citation type="submission" date="2021-03" db="EMBL/GenBank/DDBJ databases">
        <title>Genomic Encyclopedia of Type Strains, Phase IV (KMG-IV): sequencing the most valuable type-strain genomes for metagenomic binning, comparative biology and taxonomic classification.</title>
        <authorList>
            <person name="Goeker M."/>
        </authorList>
    </citation>
    <scope>NUCLEOTIDE SEQUENCE [LARGE SCALE GENOMIC DNA]</scope>
    <source>
        <strain evidence="10 11">DSM 101953</strain>
    </source>
</reference>
<dbReference type="Gene3D" id="3.40.50.1980">
    <property type="entry name" value="Nitrogenase molybdenum iron protein domain"/>
    <property type="match status" value="2"/>
</dbReference>
<dbReference type="RefSeq" id="WP_209873472.1">
    <property type="nucleotide sequence ID" value="NZ_JAGGLV010000007.1"/>
</dbReference>
<dbReference type="InterPro" id="IPR002491">
    <property type="entry name" value="ABC_transptr_periplasmic_BD"/>
</dbReference>
<dbReference type="InterPro" id="IPR009057">
    <property type="entry name" value="Homeodomain-like_sf"/>
</dbReference>
<comment type="caution">
    <text evidence="10">The sequence shown here is derived from an EMBL/GenBank/DDBJ whole genome shotgun (WGS) entry which is preliminary data.</text>
</comment>
<dbReference type="SUPFAM" id="SSF53807">
    <property type="entry name" value="Helical backbone' metal receptor"/>
    <property type="match status" value="1"/>
</dbReference>
<dbReference type="InterPro" id="IPR020449">
    <property type="entry name" value="Tscrpt_reg_AraC-type_HTH"/>
</dbReference>
<dbReference type="PRINTS" id="PR00032">
    <property type="entry name" value="HTHARAC"/>
</dbReference>
<sequence length="622" mass="69740">MEWSERFRIWNHVPVKVLDIRHVIMQPGEKLQSYNLPSSAFVFTNQGEAKVMLDGYGSASGNHQVVHGGKGAVLHICCLSSTFDYYLILYKPCPGSPCTDLAGGNHNPFQQPYVFQGSDPWMILSLQERMLQLWTSGGELERMQVTGLFYQFVSEQFRQLQLAGEQQTEPDLAEQIARYIREYYCQPLSMTVMAELFHYSAHHLVRVFKRRYDCSPMEYVSRTRMQQARTLLAGTDAPIRHVAESVGYTDFYYFSRLFKKLYGETPAQFKMHAPLHKGSIPTNDMPESFIAPAKEQRYIDISDNHYQYRAWSVNDLKVSHKPTFAVSLLFSLSVLLAACGGGNTKPEAATRIVTDGFARQVEIPVEPGAVVALAYGGYMLPLGLMPAGVNQETLDQYKEEMKTVENIGAGTGSVEAISALEPDLIIIPDYLGEDVIETYEKIAPTVAVAWGGDPDVVNTLRTMGDIMGKQEEAEQWIASFDEKLQGIRDNINIKIDEGTTAISFIIRNGEVLLGGEGGTLGKLIYQDFGFAMPEQFKPYADGGTVLSMEMLVDKPADYFFTQMTDEELAAMMELFKEPVYQSIPAVKNNRIINVSRVNWNNGPYTVDRGVDALIEQVAKLQE</sequence>
<keyword evidence="11" id="KW-1185">Reference proteome</keyword>
<keyword evidence="7" id="KW-0804">Transcription</keyword>
<dbReference type="Pfam" id="PF12833">
    <property type="entry name" value="HTH_18"/>
    <property type="match status" value="1"/>
</dbReference>
<keyword evidence="6" id="KW-0238">DNA-binding</keyword>
<evidence type="ECO:0000259" key="9">
    <source>
        <dbReference type="PROSITE" id="PS50983"/>
    </source>
</evidence>
<proteinExistence type="inferred from homology"/>
<dbReference type="PANTHER" id="PTHR30532:SF26">
    <property type="entry name" value="IRON(3+)-HYDROXAMATE-BINDING PROTEIN FHUD"/>
    <property type="match status" value="1"/>
</dbReference>
<evidence type="ECO:0000259" key="8">
    <source>
        <dbReference type="PROSITE" id="PS01124"/>
    </source>
</evidence>
<keyword evidence="5" id="KW-0805">Transcription regulation</keyword>
<evidence type="ECO:0000256" key="4">
    <source>
        <dbReference type="ARBA" id="ARBA00022729"/>
    </source>
</evidence>
<protein>
    <submittedName>
        <fullName evidence="10">Iron complex transport system substrate-binding protein</fullName>
    </submittedName>
</protein>
<evidence type="ECO:0000256" key="6">
    <source>
        <dbReference type="ARBA" id="ARBA00023125"/>
    </source>
</evidence>
<name>A0ABS4NSR4_9BACL</name>
<dbReference type="InterPro" id="IPR051313">
    <property type="entry name" value="Bact_iron-sidero_bind"/>
</dbReference>
<keyword evidence="3" id="KW-0813">Transport</keyword>
<evidence type="ECO:0000256" key="1">
    <source>
        <dbReference type="ARBA" id="ARBA00004196"/>
    </source>
</evidence>
<dbReference type="EMBL" id="JAGGLV010000007">
    <property type="protein sequence ID" value="MBP2112506.1"/>
    <property type="molecule type" value="Genomic_DNA"/>
</dbReference>
<gene>
    <name evidence="10" type="ORF">J2Z70_002660</name>
</gene>
<dbReference type="Pfam" id="PF01497">
    <property type="entry name" value="Peripla_BP_2"/>
    <property type="match status" value="1"/>
</dbReference>
<dbReference type="Proteomes" id="UP000773462">
    <property type="component" value="Unassembled WGS sequence"/>
</dbReference>
<evidence type="ECO:0000256" key="3">
    <source>
        <dbReference type="ARBA" id="ARBA00022448"/>
    </source>
</evidence>
<comment type="similarity">
    <text evidence="2">Belongs to the bacterial solute-binding protein 8 family.</text>
</comment>
<evidence type="ECO:0000313" key="11">
    <source>
        <dbReference type="Proteomes" id="UP000773462"/>
    </source>
</evidence>
<dbReference type="Gene3D" id="1.10.10.60">
    <property type="entry name" value="Homeodomain-like"/>
    <property type="match status" value="2"/>
</dbReference>